<feature type="non-terminal residue" evidence="2">
    <location>
        <position position="1"/>
    </location>
</feature>
<name>A0A7R9MTQ6_9ACAR</name>
<feature type="region of interest" description="Disordered" evidence="1">
    <location>
        <begin position="22"/>
        <end position="54"/>
    </location>
</feature>
<dbReference type="AlphaFoldDB" id="A0A7R9MTQ6"/>
<accession>A0A7R9MTQ6</accession>
<sequence>MLHLKSDLIRFWKYEEADDTIEGETEESSEKIKHQKGRKPKRKAHKALSTDDSL</sequence>
<evidence type="ECO:0000313" key="2">
    <source>
        <dbReference type="EMBL" id="CAD7666041.1"/>
    </source>
</evidence>
<dbReference type="EMBL" id="CAJPVJ010051530">
    <property type="protein sequence ID" value="CAG2183170.1"/>
    <property type="molecule type" value="Genomic_DNA"/>
</dbReference>
<evidence type="ECO:0000313" key="3">
    <source>
        <dbReference type="Proteomes" id="UP000728032"/>
    </source>
</evidence>
<organism evidence="2">
    <name type="scientific">Oppiella nova</name>
    <dbReference type="NCBI Taxonomy" id="334625"/>
    <lineage>
        <taxon>Eukaryota</taxon>
        <taxon>Metazoa</taxon>
        <taxon>Ecdysozoa</taxon>
        <taxon>Arthropoda</taxon>
        <taxon>Chelicerata</taxon>
        <taxon>Arachnida</taxon>
        <taxon>Acari</taxon>
        <taxon>Acariformes</taxon>
        <taxon>Sarcoptiformes</taxon>
        <taxon>Oribatida</taxon>
        <taxon>Brachypylina</taxon>
        <taxon>Oppioidea</taxon>
        <taxon>Oppiidae</taxon>
        <taxon>Oppiella</taxon>
    </lineage>
</organism>
<feature type="compositionally biased region" description="Basic residues" evidence="1">
    <location>
        <begin position="33"/>
        <end position="46"/>
    </location>
</feature>
<gene>
    <name evidence="2" type="ORF">ONB1V03_LOCUS22591</name>
</gene>
<reference evidence="2" key="1">
    <citation type="submission" date="2020-11" db="EMBL/GenBank/DDBJ databases">
        <authorList>
            <person name="Tran Van P."/>
        </authorList>
    </citation>
    <scope>NUCLEOTIDE SEQUENCE</scope>
</reference>
<evidence type="ECO:0000256" key="1">
    <source>
        <dbReference type="SAM" id="MobiDB-lite"/>
    </source>
</evidence>
<proteinExistence type="predicted"/>
<protein>
    <submittedName>
        <fullName evidence="2">Uncharacterized protein</fullName>
    </submittedName>
</protein>
<dbReference type="Proteomes" id="UP000728032">
    <property type="component" value="Unassembled WGS sequence"/>
</dbReference>
<dbReference type="EMBL" id="OC966355">
    <property type="protein sequence ID" value="CAD7666041.1"/>
    <property type="molecule type" value="Genomic_DNA"/>
</dbReference>
<keyword evidence="3" id="KW-1185">Reference proteome</keyword>